<proteinExistence type="predicted"/>
<name>A0A9E7F1D4_9LILI</name>
<organism evidence="1 2">
    <name type="scientific">Musa troglodytarum</name>
    <name type="common">fe'i banana</name>
    <dbReference type="NCBI Taxonomy" id="320322"/>
    <lineage>
        <taxon>Eukaryota</taxon>
        <taxon>Viridiplantae</taxon>
        <taxon>Streptophyta</taxon>
        <taxon>Embryophyta</taxon>
        <taxon>Tracheophyta</taxon>
        <taxon>Spermatophyta</taxon>
        <taxon>Magnoliopsida</taxon>
        <taxon>Liliopsida</taxon>
        <taxon>Zingiberales</taxon>
        <taxon>Musaceae</taxon>
        <taxon>Musa</taxon>
    </lineage>
</organism>
<gene>
    <name evidence="1" type="ORF">MUK42_37497</name>
</gene>
<feature type="non-terminal residue" evidence="1">
    <location>
        <position position="84"/>
    </location>
</feature>
<evidence type="ECO:0000313" key="1">
    <source>
        <dbReference type="EMBL" id="URD87278.1"/>
    </source>
</evidence>
<dbReference type="AlphaFoldDB" id="A0A9E7F1D4"/>
<dbReference type="Proteomes" id="UP001055439">
    <property type="component" value="Chromosome 2"/>
</dbReference>
<dbReference type="EMBL" id="CP097504">
    <property type="protein sequence ID" value="URD87278.1"/>
    <property type="molecule type" value="Genomic_DNA"/>
</dbReference>
<sequence length="84" mass="9656">MLYHLRRTGDKAMKTLVAVLGALWINDERQPNAWGNPTALKIQYFASRRRFKAGSSIPGKQEPDQDEQHTMFLLLHGFEEGHMC</sequence>
<accession>A0A9E7F1D4</accession>
<reference evidence="1" key="1">
    <citation type="submission" date="2022-05" db="EMBL/GenBank/DDBJ databases">
        <title>The Musa troglodytarum L. genome provides insights into the mechanism of non-climacteric behaviour and enrichment of carotenoids.</title>
        <authorList>
            <person name="Wang J."/>
        </authorList>
    </citation>
    <scope>NUCLEOTIDE SEQUENCE</scope>
    <source>
        <tissue evidence="1">Leaf</tissue>
    </source>
</reference>
<keyword evidence="2" id="KW-1185">Reference proteome</keyword>
<protein>
    <submittedName>
        <fullName evidence="1">Uncharacterized protein</fullName>
    </submittedName>
</protein>
<evidence type="ECO:0000313" key="2">
    <source>
        <dbReference type="Proteomes" id="UP001055439"/>
    </source>
</evidence>